<dbReference type="InterPro" id="IPR000847">
    <property type="entry name" value="LysR_HTH_N"/>
</dbReference>
<evidence type="ECO:0000256" key="1">
    <source>
        <dbReference type="ARBA" id="ARBA00009437"/>
    </source>
</evidence>
<dbReference type="SUPFAM" id="SSF46785">
    <property type="entry name" value="Winged helix' DNA-binding domain"/>
    <property type="match status" value="1"/>
</dbReference>
<dbReference type="RefSeq" id="WP_003049540.1">
    <property type="nucleotide sequence ID" value="NZ_CP010822.1"/>
</dbReference>
<dbReference type="Gene3D" id="1.10.10.10">
    <property type="entry name" value="Winged helix-like DNA-binding domain superfamily/Winged helix DNA-binding domain"/>
    <property type="match status" value="1"/>
</dbReference>
<organism evidence="7 8">
    <name type="scientific">Thermus aquaticus (strain ATCC BAA-2747 / Y51MC23)</name>
    <dbReference type="NCBI Taxonomy" id="498848"/>
    <lineage>
        <taxon>Bacteria</taxon>
        <taxon>Thermotogati</taxon>
        <taxon>Deinococcota</taxon>
        <taxon>Deinococci</taxon>
        <taxon>Thermales</taxon>
        <taxon>Thermaceae</taxon>
        <taxon>Thermus</taxon>
    </lineage>
</organism>
<feature type="domain" description="HTH lysR-type" evidence="6">
    <location>
        <begin position="3"/>
        <end position="58"/>
    </location>
</feature>
<accession>A0ABN4IKE2</accession>
<keyword evidence="5" id="KW-0804">Transcription</keyword>
<dbReference type="EMBL" id="CP010822">
    <property type="protein sequence ID" value="ALJ91812.1"/>
    <property type="molecule type" value="Genomic_DNA"/>
</dbReference>
<dbReference type="InterPro" id="IPR036390">
    <property type="entry name" value="WH_DNA-bd_sf"/>
</dbReference>
<evidence type="ECO:0000313" key="7">
    <source>
        <dbReference type="EMBL" id="ALJ91812.1"/>
    </source>
</evidence>
<evidence type="ECO:0000256" key="2">
    <source>
        <dbReference type="ARBA" id="ARBA00023015"/>
    </source>
</evidence>
<dbReference type="Pfam" id="PF00126">
    <property type="entry name" value="HTH_1"/>
    <property type="match status" value="1"/>
</dbReference>
<dbReference type="PRINTS" id="PR00039">
    <property type="entry name" value="HTHLYSR"/>
</dbReference>
<proteinExistence type="inferred from homology"/>
<dbReference type="InterPro" id="IPR005119">
    <property type="entry name" value="LysR_subst-bd"/>
</dbReference>
<dbReference type="Gene3D" id="3.40.190.10">
    <property type="entry name" value="Periplasmic binding protein-like II"/>
    <property type="match status" value="2"/>
</dbReference>
<keyword evidence="3" id="KW-0238">DNA-binding</keyword>
<dbReference type="SUPFAM" id="SSF53850">
    <property type="entry name" value="Periplasmic binding protein-like II"/>
    <property type="match status" value="1"/>
</dbReference>
<dbReference type="CDD" id="cd08411">
    <property type="entry name" value="PBP2_OxyR"/>
    <property type="match status" value="1"/>
</dbReference>
<dbReference type="PANTHER" id="PTHR30346">
    <property type="entry name" value="TRANSCRIPTIONAL DUAL REGULATOR HCAR-RELATED"/>
    <property type="match status" value="1"/>
</dbReference>
<evidence type="ECO:0000313" key="8">
    <source>
        <dbReference type="Proteomes" id="UP000058660"/>
    </source>
</evidence>
<gene>
    <name evidence="7" type="ORF">TO73_1996</name>
</gene>
<comment type="similarity">
    <text evidence="1">Belongs to the LysR transcriptional regulatory family.</text>
</comment>
<keyword evidence="4" id="KW-0010">Activator</keyword>
<dbReference type="PANTHER" id="PTHR30346:SF26">
    <property type="entry name" value="HYDROGEN PEROXIDE-INDUCIBLE GENES ACTIVATOR"/>
    <property type="match status" value="1"/>
</dbReference>
<keyword evidence="2" id="KW-0805">Transcription regulation</keyword>
<reference evidence="8" key="1">
    <citation type="journal article" date="2015" name="PLoS ONE">
        <title>Complete Genome Sequence of Thermus aquaticus Y51MC23.</title>
        <authorList>
            <person name="Brumm P.J."/>
            <person name="Monsma S."/>
            <person name="Keough B."/>
            <person name="Jasinovica S."/>
            <person name="Ferguson E."/>
            <person name="Schoenfeld T."/>
            <person name="Lodes M."/>
            <person name="Mead D.A."/>
        </authorList>
    </citation>
    <scope>NUCLEOTIDE SEQUENCE [LARGE SCALE GENOMIC DNA]</scope>
    <source>
        <strain evidence="8">BAA-2747 / Y51MC23</strain>
    </source>
</reference>
<keyword evidence="8" id="KW-1185">Reference proteome</keyword>
<dbReference type="Proteomes" id="UP000058660">
    <property type="component" value="Chromosome"/>
</dbReference>
<evidence type="ECO:0000256" key="4">
    <source>
        <dbReference type="ARBA" id="ARBA00023159"/>
    </source>
</evidence>
<protein>
    <submittedName>
        <fullName evidence="7">Hydrogen peroxide-inducible genes activator</fullName>
    </submittedName>
</protein>
<sequence>MRLTLDQLRSLVALAEERSFTLAARRVYLSQPALSIQIRKLEEALGAKLFDRKKGTLTEAGRVAVAQARRVLEEVERLTLLVRGEEAPFQGPFRLGVIPTLTPYLLPRLLPKLQERYPGLELEIREDLTPNLVQALQEGGLDAGLVGTEENHPGLRTTPLFREAFWAYVSPNHWLYSRESIHPLEIPQEDTWVLSEGHCLRDQVLSVCRPSLTKRRVEFQSGSLETLLLLVEGVGGLTLLPEVALWTLPEAKRAHLRPLTPPGAGRTVYLLLREGSLKTRVAQGVAEEAVRTFQALRLEAQA</sequence>
<evidence type="ECO:0000256" key="5">
    <source>
        <dbReference type="ARBA" id="ARBA00023163"/>
    </source>
</evidence>
<dbReference type="Pfam" id="PF03466">
    <property type="entry name" value="LysR_substrate"/>
    <property type="match status" value="1"/>
</dbReference>
<dbReference type="InterPro" id="IPR036388">
    <property type="entry name" value="WH-like_DNA-bd_sf"/>
</dbReference>
<dbReference type="PROSITE" id="PS50931">
    <property type="entry name" value="HTH_LYSR"/>
    <property type="match status" value="1"/>
</dbReference>
<evidence type="ECO:0000259" key="6">
    <source>
        <dbReference type="PROSITE" id="PS50931"/>
    </source>
</evidence>
<evidence type="ECO:0000256" key="3">
    <source>
        <dbReference type="ARBA" id="ARBA00023125"/>
    </source>
</evidence>
<name>A0ABN4IKE2_THEA5</name>